<keyword evidence="1" id="KW-0540">Nuclease</keyword>
<comment type="caution">
    <text evidence="1">The sequence shown here is derived from an EMBL/GenBank/DDBJ whole genome shotgun (WGS) entry which is preliminary data.</text>
</comment>
<keyword evidence="1" id="KW-0255">Endonuclease</keyword>
<accession>A0ACC3BBB3</accession>
<reference evidence="1 2" key="1">
    <citation type="journal article" date="2023" name="ACS Omega">
        <title>Identification of the Neoaspergillic Acid Biosynthesis Gene Cluster by Establishing an In Vitro CRISPR-Ribonucleoprotein Genetic System in Aspergillus melleus.</title>
        <authorList>
            <person name="Yuan B."/>
            <person name="Grau M.F."/>
            <person name="Murata R.M."/>
            <person name="Torok T."/>
            <person name="Venkateswaran K."/>
            <person name="Stajich J.E."/>
            <person name="Wang C.C.C."/>
        </authorList>
    </citation>
    <scope>NUCLEOTIDE SEQUENCE [LARGE SCALE GENOMIC DNA]</scope>
    <source>
        <strain evidence="1 2">IMV 1140</strain>
    </source>
</reference>
<proteinExistence type="predicted"/>
<evidence type="ECO:0000313" key="1">
    <source>
        <dbReference type="EMBL" id="KAK1147757.1"/>
    </source>
</evidence>
<name>A0ACC3BBB3_9EURO</name>
<evidence type="ECO:0000313" key="2">
    <source>
        <dbReference type="Proteomes" id="UP001177260"/>
    </source>
</evidence>
<keyword evidence="2" id="KW-1185">Reference proteome</keyword>
<keyword evidence="1" id="KW-0378">Hydrolase</keyword>
<organism evidence="1 2">
    <name type="scientific">Aspergillus melleus</name>
    <dbReference type="NCBI Taxonomy" id="138277"/>
    <lineage>
        <taxon>Eukaryota</taxon>
        <taxon>Fungi</taxon>
        <taxon>Dikarya</taxon>
        <taxon>Ascomycota</taxon>
        <taxon>Pezizomycotina</taxon>
        <taxon>Eurotiomycetes</taxon>
        <taxon>Eurotiomycetidae</taxon>
        <taxon>Eurotiales</taxon>
        <taxon>Aspergillaceae</taxon>
        <taxon>Aspergillus</taxon>
        <taxon>Aspergillus subgen. Circumdati</taxon>
    </lineage>
</organism>
<dbReference type="Proteomes" id="UP001177260">
    <property type="component" value="Unassembled WGS sequence"/>
</dbReference>
<gene>
    <name evidence="1" type="primary">SEN54</name>
    <name evidence="1" type="ORF">N8T08_000270</name>
</gene>
<dbReference type="EMBL" id="JAOPJF010000010">
    <property type="protein sequence ID" value="KAK1147757.1"/>
    <property type="molecule type" value="Genomic_DNA"/>
</dbReference>
<sequence length="454" mass="49780">MADTDEAAIHLPSNDSAPHFETDLSDETQDFRMLNNISFLTDSSHATLPKRGEKDFEPNPTLLQADVLAASREAMHNALAHPRLHNPKNTVVGYYMPDGPTPPPSVATPKTAETTAEDAPEPSASPDDAETKPQPKNAADTGLGNVFPDSCVCVPNPKGNLFKTTGRADRWNRVWLLPEEALYLLERGSLDIRWPASSVGCDESGDTEEPTIPMSLQAAYACFVASGGLTVERFSVYTGLKRLGYSVFRAPGWYDDAEEPGPTEPPQPQGPGLAGIYERFLDWFHKSNTTALGPVAGLGIHRNYKDVYRKLAIIPWYDPVAPKAETPRTSAPFRVVFHIYKPSTAFRKTAPPPPDFRIAVVDAREQTTMPTMAQLGSLLDNSPLEPPEGEKMSRALYMRLRQGYRSVILAVVDQGVVSYLRVADAAFGKEKLYAFEAPQGNKKGGFSRPKPKGR</sequence>
<protein>
    <submittedName>
        <fullName evidence="1">tRNA-splicing endonuclease subunit sen54</fullName>
    </submittedName>
</protein>